<dbReference type="CDD" id="cd13961">
    <property type="entry name" value="PT_UbiA_DGGGPS"/>
    <property type="match status" value="1"/>
</dbReference>
<feature type="transmembrane region" description="Helical" evidence="6">
    <location>
        <begin position="252"/>
        <end position="271"/>
    </location>
</feature>
<gene>
    <name evidence="7" type="ORF">ACFSR8_00295</name>
</gene>
<dbReference type="RefSeq" id="WP_380287865.1">
    <property type="nucleotide sequence ID" value="NZ_JBHULY010000002.1"/>
</dbReference>
<evidence type="ECO:0000256" key="2">
    <source>
        <dbReference type="ARBA" id="ARBA00022475"/>
    </source>
</evidence>
<dbReference type="Gene3D" id="1.10.357.140">
    <property type="entry name" value="UbiA prenyltransferase"/>
    <property type="match status" value="1"/>
</dbReference>
<dbReference type="InterPro" id="IPR044878">
    <property type="entry name" value="UbiA_sf"/>
</dbReference>
<dbReference type="PANTHER" id="PTHR42723:SF1">
    <property type="entry name" value="CHLOROPHYLL SYNTHASE, CHLOROPLASTIC"/>
    <property type="match status" value="1"/>
</dbReference>
<dbReference type="EMBL" id="JBHULY010000002">
    <property type="protein sequence ID" value="MFD2724638.1"/>
    <property type="molecule type" value="Genomic_DNA"/>
</dbReference>
<feature type="transmembrane region" description="Helical" evidence="6">
    <location>
        <begin position="85"/>
        <end position="105"/>
    </location>
</feature>
<name>A0ABW5T7S5_9FLAO</name>
<comment type="subcellular location">
    <subcellularLocation>
        <location evidence="1">Membrane</location>
        <topology evidence="1">Multi-pass membrane protein</topology>
    </subcellularLocation>
</comment>
<dbReference type="Proteomes" id="UP001597476">
    <property type="component" value="Unassembled WGS sequence"/>
</dbReference>
<reference evidence="8" key="1">
    <citation type="journal article" date="2019" name="Int. J. Syst. Evol. Microbiol.">
        <title>The Global Catalogue of Microorganisms (GCM) 10K type strain sequencing project: providing services to taxonomists for standard genome sequencing and annotation.</title>
        <authorList>
            <consortium name="The Broad Institute Genomics Platform"/>
            <consortium name="The Broad Institute Genome Sequencing Center for Infectious Disease"/>
            <person name="Wu L."/>
            <person name="Ma J."/>
        </authorList>
    </citation>
    <scope>NUCLEOTIDE SEQUENCE [LARGE SCALE GENOMIC DNA]</scope>
    <source>
        <strain evidence="8">KCTC 42398</strain>
    </source>
</reference>
<accession>A0ABW5T7S5</accession>
<organism evidence="7 8">
    <name type="scientific">Hyunsoonleella rubra</name>
    <dbReference type="NCBI Taxonomy" id="1737062"/>
    <lineage>
        <taxon>Bacteria</taxon>
        <taxon>Pseudomonadati</taxon>
        <taxon>Bacteroidota</taxon>
        <taxon>Flavobacteriia</taxon>
        <taxon>Flavobacteriales</taxon>
        <taxon>Flavobacteriaceae</taxon>
    </lineage>
</organism>
<evidence type="ECO:0000313" key="8">
    <source>
        <dbReference type="Proteomes" id="UP001597476"/>
    </source>
</evidence>
<dbReference type="InterPro" id="IPR050475">
    <property type="entry name" value="Prenyltransferase_related"/>
</dbReference>
<evidence type="ECO:0000256" key="1">
    <source>
        <dbReference type="ARBA" id="ARBA00004141"/>
    </source>
</evidence>
<comment type="caution">
    <text evidence="7">The sequence shown here is derived from an EMBL/GenBank/DDBJ whole genome shotgun (WGS) entry which is preliminary data.</text>
</comment>
<feature type="transmembrane region" description="Helical" evidence="6">
    <location>
        <begin position="222"/>
        <end position="240"/>
    </location>
</feature>
<evidence type="ECO:0000313" key="7">
    <source>
        <dbReference type="EMBL" id="MFD2724638.1"/>
    </source>
</evidence>
<evidence type="ECO:0000256" key="5">
    <source>
        <dbReference type="ARBA" id="ARBA00023136"/>
    </source>
</evidence>
<evidence type="ECO:0000256" key="4">
    <source>
        <dbReference type="ARBA" id="ARBA00022989"/>
    </source>
</evidence>
<keyword evidence="5 6" id="KW-0472">Membrane</keyword>
<keyword evidence="4 6" id="KW-1133">Transmembrane helix</keyword>
<dbReference type="PANTHER" id="PTHR42723">
    <property type="entry name" value="CHLOROPHYLL SYNTHASE"/>
    <property type="match status" value="1"/>
</dbReference>
<sequence>MNFFNLIRWKNLLMIAVAQLLIKYALLEPFGANTALDGFEIILLILATLCIAGAGNVINDIYDIETDTVNKPSKVIVGKSISEATAYNLFIAFNVIGVGLGFYLSHRIGKSAYFSIFVVISALLYVYASYLKRIMIIGNIIISVLVALSILIVGLFELTPNISALNRDLQLTYFKIVLDYGIFAFGINLLREIAKDIEDIDGDYKAGMHTLPIAIGRERSRTILIILNFIACFGIIIYIVSELYKYPVMTGYFLFCIVGPLIYTGIKLFNIKTKNEIKLVSNMYKLIMFFGILSLLLYKYVVLRG</sequence>
<protein>
    <submittedName>
        <fullName evidence="7">Geranylgeranylglycerol-phosphate geranylgeranyltransferase</fullName>
    </submittedName>
</protein>
<feature type="transmembrane region" description="Helical" evidence="6">
    <location>
        <begin position="43"/>
        <end position="64"/>
    </location>
</feature>
<evidence type="ECO:0000256" key="3">
    <source>
        <dbReference type="ARBA" id="ARBA00022692"/>
    </source>
</evidence>
<keyword evidence="8" id="KW-1185">Reference proteome</keyword>
<proteinExistence type="predicted"/>
<dbReference type="Pfam" id="PF01040">
    <property type="entry name" value="UbiA"/>
    <property type="match status" value="1"/>
</dbReference>
<dbReference type="InterPro" id="IPR000537">
    <property type="entry name" value="UbiA_prenyltransferase"/>
</dbReference>
<feature type="transmembrane region" description="Helical" evidence="6">
    <location>
        <begin position="140"/>
        <end position="159"/>
    </location>
</feature>
<feature type="transmembrane region" description="Helical" evidence="6">
    <location>
        <begin position="283"/>
        <end position="301"/>
    </location>
</feature>
<dbReference type="NCBIfam" id="NF009512">
    <property type="entry name" value="PRK12872.1-1"/>
    <property type="match status" value="1"/>
</dbReference>
<keyword evidence="3 6" id="KW-0812">Transmembrane</keyword>
<feature type="transmembrane region" description="Helical" evidence="6">
    <location>
        <begin position="171"/>
        <end position="190"/>
    </location>
</feature>
<evidence type="ECO:0000256" key="6">
    <source>
        <dbReference type="SAM" id="Phobius"/>
    </source>
</evidence>
<feature type="transmembrane region" description="Helical" evidence="6">
    <location>
        <begin position="111"/>
        <end position="128"/>
    </location>
</feature>
<dbReference type="Gene3D" id="1.20.120.1780">
    <property type="entry name" value="UbiA prenyltransferase"/>
    <property type="match status" value="1"/>
</dbReference>
<keyword evidence="2" id="KW-1003">Cell membrane</keyword>